<protein>
    <submittedName>
        <fullName evidence="2">Uncharacterized protein</fullName>
    </submittedName>
</protein>
<name>A0AC35GW89_9BILA</name>
<accession>A0AC35GW89</accession>
<reference evidence="2" key="1">
    <citation type="submission" date="2022-11" db="UniProtKB">
        <authorList>
            <consortium name="WormBaseParasite"/>
        </authorList>
    </citation>
    <scope>IDENTIFICATION</scope>
</reference>
<sequence length="116" mass="13686">MSSKPVVVKTEIREFFGEFFWKIHRYAEHWTHPKIIKSPIIELHDPKSGKTLTCQAVMDSWEHFSITGEGLLGHKLHVVSETGEKIPLHNIKQAFEFDWRYRNEIELHISVHFAFC</sequence>
<dbReference type="Proteomes" id="UP000887580">
    <property type="component" value="Unplaced"/>
</dbReference>
<evidence type="ECO:0000313" key="2">
    <source>
        <dbReference type="WBParaSite" id="PS1159_v2.g9261.t1"/>
    </source>
</evidence>
<organism evidence="1 2">
    <name type="scientific">Panagrolaimus sp. PS1159</name>
    <dbReference type="NCBI Taxonomy" id="55785"/>
    <lineage>
        <taxon>Eukaryota</taxon>
        <taxon>Metazoa</taxon>
        <taxon>Ecdysozoa</taxon>
        <taxon>Nematoda</taxon>
        <taxon>Chromadorea</taxon>
        <taxon>Rhabditida</taxon>
        <taxon>Tylenchina</taxon>
        <taxon>Panagrolaimomorpha</taxon>
        <taxon>Panagrolaimoidea</taxon>
        <taxon>Panagrolaimidae</taxon>
        <taxon>Panagrolaimus</taxon>
    </lineage>
</organism>
<proteinExistence type="predicted"/>
<evidence type="ECO:0000313" key="1">
    <source>
        <dbReference type="Proteomes" id="UP000887580"/>
    </source>
</evidence>
<dbReference type="WBParaSite" id="PS1159_v2.g9261.t1">
    <property type="protein sequence ID" value="PS1159_v2.g9261.t1"/>
    <property type="gene ID" value="PS1159_v2.g9261"/>
</dbReference>